<dbReference type="EMBL" id="AYKW01000001">
    <property type="protein sequence ID" value="PIL36314.1"/>
    <property type="molecule type" value="Genomic_DNA"/>
</dbReference>
<reference evidence="2 3" key="1">
    <citation type="journal article" date="2015" name="Sci. Rep.">
        <title>Chromosome-level genome map provides insights into diverse defense mechanisms in the medicinal fungus Ganoderma sinense.</title>
        <authorList>
            <person name="Zhu Y."/>
            <person name="Xu J."/>
            <person name="Sun C."/>
            <person name="Zhou S."/>
            <person name="Xu H."/>
            <person name="Nelson D.R."/>
            <person name="Qian J."/>
            <person name="Song J."/>
            <person name="Luo H."/>
            <person name="Xiang L."/>
            <person name="Li Y."/>
            <person name="Xu Z."/>
            <person name="Ji A."/>
            <person name="Wang L."/>
            <person name="Lu S."/>
            <person name="Hayward A."/>
            <person name="Sun W."/>
            <person name="Li X."/>
            <person name="Schwartz D.C."/>
            <person name="Wang Y."/>
            <person name="Chen S."/>
        </authorList>
    </citation>
    <scope>NUCLEOTIDE SEQUENCE [LARGE SCALE GENOMIC DNA]</scope>
    <source>
        <strain evidence="2 3">ZZ0214-1</strain>
    </source>
</reference>
<evidence type="ECO:0000256" key="1">
    <source>
        <dbReference type="SAM" id="MobiDB-lite"/>
    </source>
</evidence>
<feature type="compositionally biased region" description="Low complexity" evidence="1">
    <location>
        <begin position="71"/>
        <end position="90"/>
    </location>
</feature>
<feature type="compositionally biased region" description="Basic and acidic residues" evidence="1">
    <location>
        <begin position="92"/>
        <end position="106"/>
    </location>
</feature>
<accession>A0A2G8SRD8</accession>
<organism evidence="2 3">
    <name type="scientific">Ganoderma sinense ZZ0214-1</name>
    <dbReference type="NCBI Taxonomy" id="1077348"/>
    <lineage>
        <taxon>Eukaryota</taxon>
        <taxon>Fungi</taxon>
        <taxon>Dikarya</taxon>
        <taxon>Basidiomycota</taxon>
        <taxon>Agaricomycotina</taxon>
        <taxon>Agaricomycetes</taxon>
        <taxon>Polyporales</taxon>
        <taxon>Polyporaceae</taxon>
        <taxon>Ganoderma</taxon>
    </lineage>
</organism>
<proteinExistence type="predicted"/>
<protein>
    <submittedName>
        <fullName evidence="2">Uncharacterized protein</fullName>
    </submittedName>
</protein>
<name>A0A2G8SRD8_9APHY</name>
<feature type="region of interest" description="Disordered" evidence="1">
    <location>
        <begin position="71"/>
        <end position="107"/>
    </location>
</feature>
<evidence type="ECO:0000313" key="3">
    <source>
        <dbReference type="Proteomes" id="UP000230002"/>
    </source>
</evidence>
<dbReference type="Proteomes" id="UP000230002">
    <property type="component" value="Unassembled WGS sequence"/>
</dbReference>
<keyword evidence="3" id="KW-1185">Reference proteome</keyword>
<evidence type="ECO:0000313" key="2">
    <source>
        <dbReference type="EMBL" id="PIL36314.1"/>
    </source>
</evidence>
<comment type="caution">
    <text evidence="2">The sequence shown here is derived from an EMBL/GenBank/DDBJ whole genome shotgun (WGS) entry which is preliminary data.</text>
</comment>
<sequence length="148" mass="15072">MRHLHRLPYTVQPAGNVERHEHQRYASSFFSHSSSVALFASAASTASSSSASASASGSASASASASSASASASASPSASASTSSPSASTSMRSDDLDLPSDPRGEPLADVEFCAPAAEREFIVGEWLADRLLPPPFPCPFTACCAACT</sequence>
<gene>
    <name evidence="2" type="ORF">GSI_00002</name>
</gene>
<dbReference type="AlphaFoldDB" id="A0A2G8SRD8"/>